<feature type="non-terminal residue" evidence="4">
    <location>
        <position position="95"/>
    </location>
</feature>
<accession>A0A4P9WUE1</accession>
<dbReference type="Pfam" id="PF06422">
    <property type="entry name" value="PDR_CDR"/>
    <property type="match status" value="1"/>
</dbReference>
<keyword evidence="1" id="KW-0813">Transport</keyword>
<dbReference type="Proteomes" id="UP000268535">
    <property type="component" value="Unassembled WGS sequence"/>
</dbReference>
<gene>
    <name evidence="4" type="ORF">CAUPRSCDRAFT_8746</name>
</gene>
<dbReference type="EMBL" id="ML010748">
    <property type="protein sequence ID" value="RKO95883.1"/>
    <property type="molecule type" value="Genomic_DNA"/>
</dbReference>
<proteinExistence type="predicted"/>
<dbReference type="GO" id="GO:0042626">
    <property type="term" value="F:ATPase-coupled transmembrane transporter activity"/>
    <property type="evidence" value="ECO:0007669"/>
    <property type="project" value="InterPro"/>
</dbReference>
<dbReference type="AlphaFoldDB" id="A0A4P9WUE1"/>
<evidence type="ECO:0000313" key="5">
    <source>
        <dbReference type="Proteomes" id="UP000268535"/>
    </source>
</evidence>
<name>A0A4P9WUE1_9FUNG</name>
<keyword evidence="2" id="KW-0812">Transmembrane</keyword>
<sequence>MLANEFAGRVMPCVAPQLVPIGPTYDNFPLANRACSLPGAVPDSPAVTGDQYVRAAFGYRTSDYWWCIGVLIAYILLYAVITIVAVDRVRFGKGG</sequence>
<dbReference type="GO" id="GO:0016020">
    <property type="term" value="C:membrane"/>
    <property type="evidence" value="ECO:0007669"/>
    <property type="project" value="InterPro"/>
</dbReference>
<evidence type="ECO:0000313" key="4">
    <source>
        <dbReference type="EMBL" id="RKO95883.1"/>
    </source>
</evidence>
<evidence type="ECO:0000259" key="3">
    <source>
        <dbReference type="Pfam" id="PF06422"/>
    </source>
</evidence>
<protein>
    <recommendedName>
        <fullName evidence="3">CDR ABC transporter domain-containing protein</fullName>
    </recommendedName>
</protein>
<evidence type="ECO:0000256" key="2">
    <source>
        <dbReference type="SAM" id="Phobius"/>
    </source>
</evidence>
<reference evidence="5" key="1">
    <citation type="journal article" date="2018" name="Nat. Microbiol.">
        <title>Leveraging single-cell genomics to expand the fungal tree of life.</title>
        <authorList>
            <person name="Ahrendt S.R."/>
            <person name="Quandt C.A."/>
            <person name="Ciobanu D."/>
            <person name="Clum A."/>
            <person name="Salamov A."/>
            <person name="Andreopoulos B."/>
            <person name="Cheng J.F."/>
            <person name="Woyke T."/>
            <person name="Pelin A."/>
            <person name="Henrissat B."/>
            <person name="Reynolds N.K."/>
            <person name="Benny G.L."/>
            <person name="Smith M.E."/>
            <person name="James T.Y."/>
            <person name="Grigoriev I.V."/>
        </authorList>
    </citation>
    <scope>NUCLEOTIDE SEQUENCE [LARGE SCALE GENOMIC DNA]</scope>
    <source>
        <strain evidence="5">ATCC 52028</strain>
    </source>
</reference>
<feature type="transmembrane region" description="Helical" evidence="2">
    <location>
        <begin position="64"/>
        <end position="86"/>
    </location>
</feature>
<dbReference type="InterPro" id="IPR010929">
    <property type="entry name" value="PDR_CDR_ABC"/>
</dbReference>
<organism evidence="4 5">
    <name type="scientific">Caulochytrium protostelioides</name>
    <dbReference type="NCBI Taxonomy" id="1555241"/>
    <lineage>
        <taxon>Eukaryota</taxon>
        <taxon>Fungi</taxon>
        <taxon>Fungi incertae sedis</taxon>
        <taxon>Chytridiomycota</taxon>
        <taxon>Chytridiomycota incertae sedis</taxon>
        <taxon>Chytridiomycetes</taxon>
        <taxon>Caulochytriales</taxon>
        <taxon>Caulochytriaceae</taxon>
        <taxon>Caulochytrium</taxon>
    </lineage>
</organism>
<keyword evidence="2" id="KW-0472">Membrane</keyword>
<keyword evidence="2" id="KW-1133">Transmembrane helix</keyword>
<evidence type="ECO:0000256" key="1">
    <source>
        <dbReference type="ARBA" id="ARBA00022448"/>
    </source>
</evidence>
<feature type="domain" description="CDR ABC transporter" evidence="3">
    <location>
        <begin position="19"/>
        <end position="94"/>
    </location>
</feature>
<dbReference type="GO" id="GO:0005524">
    <property type="term" value="F:ATP binding"/>
    <property type="evidence" value="ECO:0007669"/>
    <property type="project" value="InterPro"/>
</dbReference>